<organism evidence="8 9">
    <name type="scientific">Celerinatantimonas yamalensis</name>
    <dbReference type="NCBI Taxonomy" id="559956"/>
    <lineage>
        <taxon>Bacteria</taxon>
        <taxon>Pseudomonadati</taxon>
        <taxon>Pseudomonadota</taxon>
        <taxon>Gammaproteobacteria</taxon>
        <taxon>Celerinatantimonadaceae</taxon>
        <taxon>Celerinatantimonas</taxon>
    </lineage>
</organism>
<evidence type="ECO:0000256" key="6">
    <source>
        <dbReference type="SAM" id="Phobius"/>
    </source>
</evidence>
<evidence type="ECO:0000256" key="2">
    <source>
        <dbReference type="ARBA" id="ARBA00022475"/>
    </source>
</evidence>
<dbReference type="Proteomes" id="UP001629953">
    <property type="component" value="Unassembled WGS sequence"/>
</dbReference>
<keyword evidence="2" id="KW-1003">Cell membrane</keyword>
<gene>
    <name evidence="8" type="ORF">ABUE30_00805</name>
</gene>
<sequence>MDLTSYSHSAYSLLPPAIALVMAILTRRVLISLACGIVVGAALLKQFMVVGGIEYLLDLAKHLVCSDDSWNSWNINILLFLLLLGSMTGLMQVNGSTVAFANWARQRINTHRGASLLTALLCFVVFIDDYFHSLAVGSITRPVTDHAKISRAKLAYLLDSTAAPMCVIMPISSWGAYIIALIGGILAAHGMADISPLNAFINIIPLNFYALFALIMAFSVAYFNINIAGMAKHEQQASLGHLFDEHKGIPAGTSTGFKATVTGTPWGLILPLLILALATFCAFLLTGYQALPDGTSVTIFSLLKNTDVAFSLVIGGFAGLIASVIFSCSLKVTLGCLSYTILRGAQSMLGAIWVLLFAWSIATVIRDIHTGTYLASQVKAIALPPALLPMILFIIAGVMAFATGTSWGTFGVMLPIAGDIVATSYPEMMYPVLAAVLAGSVFGDHCSPISDTTILSSTGAGCHHIDHVMTQLPYALLTAFISAIAYLVIGYTGSLWMAISAGLILLCIGLVWFNQRPKVSTLAASA</sequence>
<feature type="transmembrane region" description="Helical" evidence="6">
    <location>
        <begin position="308"/>
        <end position="327"/>
    </location>
</feature>
<feature type="transmembrane region" description="Helical" evidence="6">
    <location>
        <begin position="77"/>
        <end position="101"/>
    </location>
</feature>
<evidence type="ECO:0000313" key="9">
    <source>
        <dbReference type="Proteomes" id="UP001629953"/>
    </source>
</evidence>
<comment type="caution">
    <text evidence="8">The sequence shown here is derived from an EMBL/GenBank/DDBJ whole genome shotgun (WGS) entry which is preliminary data.</text>
</comment>
<feature type="transmembrane region" description="Helical" evidence="6">
    <location>
        <begin position="386"/>
        <end position="408"/>
    </location>
</feature>
<evidence type="ECO:0000256" key="4">
    <source>
        <dbReference type="ARBA" id="ARBA00022989"/>
    </source>
</evidence>
<protein>
    <submittedName>
        <fullName evidence="8">Na+/H+ antiporter NhaC family protein</fullName>
    </submittedName>
</protein>
<keyword evidence="9" id="KW-1185">Reference proteome</keyword>
<evidence type="ECO:0000256" key="1">
    <source>
        <dbReference type="ARBA" id="ARBA00004651"/>
    </source>
</evidence>
<proteinExistence type="predicted"/>
<evidence type="ECO:0000256" key="3">
    <source>
        <dbReference type="ARBA" id="ARBA00022692"/>
    </source>
</evidence>
<evidence type="ECO:0000256" key="5">
    <source>
        <dbReference type="ARBA" id="ARBA00023136"/>
    </source>
</evidence>
<dbReference type="InterPro" id="IPR018461">
    <property type="entry name" value="Na/H_Antiport_NhaC-like_C"/>
</dbReference>
<comment type="subcellular location">
    <subcellularLocation>
        <location evidence="1">Cell membrane</location>
        <topology evidence="1">Multi-pass membrane protein</topology>
    </subcellularLocation>
</comment>
<keyword evidence="3 6" id="KW-0812">Transmembrane</keyword>
<evidence type="ECO:0000313" key="8">
    <source>
        <dbReference type="EMBL" id="MFM2483629.1"/>
    </source>
</evidence>
<name>A0ABW9G2D6_9GAMM</name>
<dbReference type="Pfam" id="PF03553">
    <property type="entry name" value="Na_H_antiporter"/>
    <property type="match status" value="1"/>
</dbReference>
<feature type="domain" description="Na+/H+ antiporter NhaC-like C-terminal" evidence="7">
    <location>
        <begin position="165"/>
        <end position="490"/>
    </location>
</feature>
<evidence type="ECO:0000259" key="7">
    <source>
        <dbReference type="Pfam" id="PF03553"/>
    </source>
</evidence>
<dbReference type="EMBL" id="JBEQCT010000001">
    <property type="protein sequence ID" value="MFM2483629.1"/>
    <property type="molecule type" value="Genomic_DNA"/>
</dbReference>
<feature type="transmembrane region" description="Helical" evidence="6">
    <location>
        <begin position="347"/>
        <end position="365"/>
    </location>
</feature>
<keyword evidence="4 6" id="KW-1133">Transmembrane helix</keyword>
<feature type="transmembrane region" description="Helical" evidence="6">
    <location>
        <begin position="468"/>
        <end position="489"/>
    </location>
</feature>
<dbReference type="PANTHER" id="PTHR43478:SF1">
    <property type="entry name" value="NA+_H+ ANTIPORTER NHAC-LIKE C-TERMINAL DOMAIN-CONTAINING PROTEIN"/>
    <property type="match status" value="1"/>
</dbReference>
<feature type="transmembrane region" description="Helical" evidence="6">
    <location>
        <begin position="199"/>
        <end position="223"/>
    </location>
</feature>
<feature type="transmembrane region" description="Helical" evidence="6">
    <location>
        <begin position="495"/>
        <end position="513"/>
    </location>
</feature>
<dbReference type="PANTHER" id="PTHR43478">
    <property type="entry name" value="NA+/H+ ANTIPORTER-RELATED"/>
    <property type="match status" value="1"/>
</dbReference>
<keyword evidence="5 6" id="KW-0472">Membrane</keyword>
<dbReference type="RefSeq" id="WP_408621761.1">
    <property type="nucleotide sequence ID" value="NZ_JBEQCT010000001.1"/>
</dbReference>
<feature type="transmembrane region" description="Helical" evidence="6">
    <location>
        <begin position="33"/>
        <end position="57"/>
    </location>
</feature>
<feature type="transmembrane region" description="Helical" evidence="6">
    <location>
        <begin position="266"/>
        <end position="288"/>
    </location>
</feature>
<reference evidence="8 9" key="1">
    <citation type="journal article" date="2013" name="Int. J. Syst. Evol. Microbiol.">
        <title>Celerinatantimonas yamalensis sp. nov., a cold-adapted diazotrophic bacterium from a cold permafrost brine.</title>
        <authorList>
            <person name="Shcherbakova V."/>
            <person name="Chuvilskaya N."/>
            <person name="Rivkina E."/>
            <person name="Demidov N."/>
            <person name="Uchaeva V."/>
            <person name="Suetin S."/>
            <person name="Suzina N."/>
            <person name="Gilichinsky D."/>
        </authorList>
    </citation>
    <scope>NUCLEOTIDE SEQUENCE [LARGE SCALE GENOMIC DNA]</scope>
    <source>
        <strain evidence="8 9">C7</strain>
    </source>
</reference>
<feature type="transmembrane region" description="Helical" evidence="6">
    <location>
        <begin position="162"/>
        <end position="187"/>
    </location>
</feature>
<accession>A0ABW9G2D6</accession>